<dbReference type="KEGG" id="shd:SUTH_03584"/>
<keyword evidence="3" id="KW-1185">Reference proteome</keyword>
<organism evidence="2 3">
    <name type="scientific">Sulfuritalea hydrogenivorans sk43H</name>
    <dbReference type="NCBI Taxonomy" id="1223802"/>
    <lineage>
        <taxon>Bacteria</taxon>
        <taxon>Pseudomonadati</taxon>
        <taxon>Pseudomonadota</taxon>
        <taxon>Betaproteobacteria</taxon>
        <taxon>Nitrosomonadales</taxon>
        <taxon>Sterolibacteriaceae</taxon>
        <taxon>Sulfuritalea</taxon>
    </lineage>
</organism>
<dbReference type="RefSeq" id="WP_041101183.1">
    <property type="nucleotide sequence ID" value="NZ_AP012547.1"/>
</dbReference>
<keyword evidence="1" id="KW-0732">Signal</keyword>
<feature type="chain" id="PRO_5004795023" evidence="1">
    <location>
        <begin position="22"/>
        <end position="102"/>
    </location>
</feature>
<dbReference type="OrthoDB" id="8563588at2"/>
<protein>
    <submittedName>
        <fullName evidence="2">Uncharacterized protein</fullName>
    </submittedName>
</protein>
<reference evidence="2 3" key="1">
    <citation type="journal article" date="2014" name="Syst. Appl. Microbiol.">
        <title>Complete genomes of freshwater sulfur oxidizers Sulfuricella denitrificans skB26 and Sulfuritalea hydrogenivorans sk43H: genetic insights into the sulfur oxidation pathway of betaproteobacteria.</title>
        <authorList>
            <person name="Watanabe T."/>
            <person name="Kojima H."/>
            <person name="Fukui M."/>
        </authorList>
    </citation>
    <scope>NUCLEOTIDE SEQUENCE [LARGE SCALE GENOMIC DNA]</scope>
    <source>
        <strain evidence="2">DSM22779</strain>
    </source>
</reference>
<proteinExistence type="predicted"/>
<sequence>MNKPHIIVGLALLAIGTGAVAQKTQTTNIKGNTEINVNTNNTTAVAVGENVVAKNRIGVIQGDKKGDTKISVSATNVTNVVAGRNKKACVNIGAIVKNDECK</sequence>
<accession>W0SJI6</accession>
<dbReference type="AlphaFoldDB" id="W0SJI6"/>
<feature type="signal peptide" evidence="1">
    <location>
        <begin position="1"/>
        <end position="21"/>
    </location>
</feature>
<dbReference type="HOGENOM" id="CLU_2276027_0_0_4"/>
<evidence type="ECO:0000313" key="2">
    <source>
        <dbReference type="EMBL" id="BAO31354.1"/>
    </source>
</evidence>
<name>W0SJI6_9PROT</name>
<evidence type="ECO:0000313" key="3">
    <source>
        <dbReference type="Proteomes" id="UP000031637"/>
    </source>
</evidence>
<dbReference type="Proteomes" id="UP000031637">
    <property type="component" value="Chromosome"/>
</dbReference>
<gene>
    <name evidence="2" type="ORF">SUTH_03584</name>
</gene>
<dbReference type="EMBL" id="AP012547">
    <property type="protein sequence ID" value="BAO31354.1"/>
    <property type="molecule type" value="Genomic_DNA"/>
</dbReference>
<evidence type="ECO:0000256" key="1">
    <source>
        <dbReference type="SAM" id="SignalP"/>
    </source>
</evidence>
<dbReference type="STRING" id="1223802.SUTH_03584"/>